<comment type="similarity">
    <text evidence="2">Belongs to the peptidase C69 family. Secernin subfamily.</text>
</comment>
<evidence type="ECO:0000256" key="6">
    <source>
        <dbReference type="ARBA" id="ARBA00022997"/>
    </source>
</evidence>
<proteinExistence type="inferred from homology"/>
<keyword evidence="4" id="KW-0645">Protease</keyword>
<dbReference type="PANTHER" id="PTHR12994">
    <property type="entry name" value="SECERNIN"/>
    <property type="match status" value="1"/>
</dbReference>
<comment type="caution">
    <text evidence="7">The sequence shown here is derived from an EMBL/GenBank/DDBJ whole genome shotgun (WGS) entry which is preliminary data.</text>
</comment>
<dbReference type="GO" id="GO:0070004">
    <property type="term" value="F:cysteine-type exopeptidase activity"/>
    <property type="evidence" value="ECO:0007669"/>
    <property type="project" value="InterPro"/>
</dbReference>
<evidence type="ECO:0000256" key="5">
    <source>
        <dbReference type="ARBA" id="ARBA00022801"/>
    </source>
</evidence>
<evidence type="ECO:0000256" key="1">
    <source>
        <dbReference type="ARBA" id="ARBA00001670"/>
    </source>
</evidence>
<dbReference type="Proteomes" id="UP000193920">
    <property type="component" value="Unassembled WGS sequence"/>
</dbReference>
<reference evidence="7 8" key="1">
    <citation type="submission" date="2016-08" db="EMBL/GenBank/DDBJ databases">
        <title>A Parts List for Fungal Cellulosomes Revealed by Comparative Genomics.</title>
        <authorList>
            <consortium name="DOE Joint Genome Institute"/>
            <person name="Haitjema C.H."/>
            <person name="Gilmore S.P."/>
            <person name="Henske J.K."/>
            <person name="Solomon K.V."/>
            <person name="De Groot R."/>
            <person name="Kuo A."/>
            <person name="Mondo S.J."/>
            <person name="Salamov A.A."/>
            <person name="Labutti K."/>
            <person name="Zhao Z."/>
            <person name="Chiniquy J."/>
            <person name="Barry K."/>
            <person name="Brewer H.M."/>
            <person name="Purvine S.O."/>
            <person name="Wright A.T."/>
            <person name="Boxma B."/>
            <person name="Van Alen T."/>
            <person name="Hackstein J.H."/>
            <person name="Baker S.E."/>
            <person name="Grigoriev I.V."/>
            <person name="O'Malley M.A."/>
        </authorList>
    </citation>
    <scope>NUCLEOTIDE SEQUENCE [LARGE SCALE GENOMIC DNA]</scope>
    <source>
        <strain evidence="7 8">G1</strain>
    </source>
</reference>
<evidence type="ECO:0000256" key="2">
    <source>
        <dbReference type="ARBA" id="ARBA00005705"/>
    </source>
</evidence>
<evidence type="ECO:0000313" key="8">
    <source>
        <dbReference type="Proteomes" id="UP000193920"/>
    </source>
</evidence>
<dbReference type="AlphaFoldDB" id="A0A1Y2FFL5"/>
<protein>
    <recommendedName>
        <fullName evidence="3">membrane dipeptidase</fullName>
        <ecNumber evidence="3">3.4.13.19</ecNumber>
    </recommendedName>
</protein>
<comment type="catalytic activity">
    <reaction evidence="1">
        <text>an L-aminoacyl-L-amino acid + H2O = 2 an L-alpha-amino acid</text>
        <dbReference type="Rhea" id="RHEA:48940"/>
        <dbReference type="ChEBI" id="CHEBI:15377"/>
        <dbReference type="ChEBI" id="CHEBI:59869"/>
        <dbReference type="ChEBI" id="CHEBI:77460"/>
        <dbReference type="EC" id="3.4.13.19"/>
    </reaction>
</comment>
<dbReference type="GO" id="GO:0016805">
    <property type="term" value="F:dipeptidase activity"/>
    <property type="evidence" value="ECO:0007669"/>
    <property type="project" value="UniProtKB-KW"/>
</dbReference>
<dbReference type="OrthoDB" id="5175656at2759"/>
<keyword evidence="5" id="KW-0378">Hydrolase</keyword>
<dbReference type="InterPro" id="IPR005322">
    <property type="entry name" value="Peptidase_C69"/>
</dbReference>
<dbReference type="STRING" id="1754190.A0A1Y2FFL5"/>
<keyword evidence="8" id="KW-1185">Reference proteome</keyword>
<dbReference type="NCBIfam" id="NF033678">
    <property type="entry name" value="C69_fam_dipept"/>
    <property type="match status" value="1"/>
</dbReference>
<gene>
    <name evidence="7" type="ORF">LY90DRAFT_697526</name>
</gene>
<evidence type="ECO:0000256" key="3">
    <source>
        <dbReference type="ARBA" id="ARBA00013110"/>
    </source>
</evidence>
<keyword evidence="6" id="KW-0224">Dipeptidase</keyword>
<dbReference type="Pfam" id="PF03577">
    <property type="entry name" value="Peptidase_C69"/>
    <property type="match status" value="1"/>
</dbReference>
<dbReference type="InterPro" id="IPR047804">
    <property type="entry name" value="C69_dipept_A-like"/>
</dbReference>
<sequence length="493" mass="55658">MEESKIASCTTILVGKNASYDGSTMMARTEDSGAGSFCSKKHIVVKPSEQPRHYKSVLSKFEIDLPDNPLQYTAMPNANPKEGIWGEAGINTKNVAVSETETITSNALVLGADPLVKTGIGEEDILTITLPYIDSARKGVERLGSILEKYGTYEMNGIGFQDENEVWWLETIGGHHFIAKRVPDDSYVVGPNQQGIKTFDFVDAFGEKKNHICSSDLIEFIVNNKLNVSFTKCEDLKNERAFDVRATLGSHTDFDRAYNTPRAWFMHKYLSPKKYKWTGENADFTPESDDLPWSLVPDHKITVADVKYLMSSYYQGTKYNPYGKHGDISEAGKYRPIGINRTNFVTLTQIRGYMPDEIKSVEWIAVGSCAFNAFMPQYSRVNDSPKYIKEVTDEVTTENFYWTNRIIAALVDSHYNDAMAWVDRYQNKMAAKGHEFINQFDKQYKEGNVSKTFLDDANNEIADFTKKETSDLLSKVLFTASLKMKNAFSRSDA</sequence>
<organism evidence="7 8">
    <name type="scientific">Neocallimastix californiae</name>
    <dbReference type="NCBI Taxonomy" id="1754190"/>
    <lineage>
        <taxon>Eukaryota</taxon>
        <taxon>Fungi</taxon>
        <taxon>Fungi incertae sedis</taxon>
        <taxon>Chytridiomycota</taxon>
        <taxon>Chytridiomycota incertae sedis</taxon>
        <taxon>Neocallimastigomycetes</taxon>
        <taxon>Neocallimastigales</taxon>
        <taxon>Neocallimastigaceae</taxon>
        <taxon>Neocallimastix</taxon>
    </lineage>
</organism>
<accession>A0A1Y2FFL5</accession>
<dbReference type="PANTHER" id="PTHR12994:SF17">
    <property type="entry name" value="LD30995P"/>
    <property type="match status" value="1"/>
</dbReference>
<dbReference type="EC" id="3.4.13.19" evidence="3"/>
<evidence type="ECO:0000256" key="4">
    <source>
        <dbReference type="ARBA" id="ARBA00022670"/>
    </source>
</evidence>
<dbReference type="EMBL" id="MCOG01000009">
    <property type="protein sequence ID" value="ORY82194.1"/>
    <property type="molecule type" value="Genomic_DNA"/>
</dbReference>
<dbReference type="GO" id="GO:0006508">
    <property type="term" value="P:proteolysis"/>
    <property type="evidence" value="ECO:0007669"/>
    <property type="project" value="UniProtKB-KW"/>
</dbReference>
<name>A0A1Y2FFL5_9FUNG</name>
<evidence type="ECO:0000313" key="7">
    <source>
        <dbReference type="EMBL" id="ORY82194.1"/>
    </source>
</evidence>